<evidence type="ECO:0000256" key="1">
    <source>
        <dbReference type="ARBA" id="ARBA00006914"/>
    </source>
</evidence>
<reference evidence="6 7" key="1">
    <citation type="submission" date="2017-01" db="EMBL/GenBank/DDBJ databases">
        <authorList>
            <consortium name="Urmite Genomes"/>
        </authorList>
    </citation>
    <scope>NUCLEOTIDE SEQUENCE [LARGE SCALE GENOMIC DNA]</scope>
    <source>
        <strain evidence="6 7">AB308</strain>
    </source>
</reference>
<dbReference type="InterPro" id="IPR027417">
    <property type="entry name" value="P-loop_NTPase"/>
</dbReference>
<dbReference type="Proteomes" id="UP000241595">
    <property type="component" value="Unassembled WGS sequence"/>
</dbReference>
<feature type="domain" description="AAA+ ATPase" evidence="5">
    <location>
        <begin position="115"/>
        <end position="247"/>
    </location>
</feature>
<dbReference type="RefSeq" id="WP_077101345.1">
    <property type="nucleotide sequence ID" value="NZ_LT717701.1"/>
</dbReference>
<dbReference type="InterPro" id="IPR003593">
    <property type="entry name" value="AAA+_ATPase"/>
</dbReference>
<dbReference type="Pfam" id="PF00004">
    <property type="entry name" value="AAA"/>
    <property type="match status" value="1"/>
</dbReference>
<organism evidence="6 7">
    <name type="scientific">Mycobacterium terramassiliense</name>
    <dbReference type="NCBI Taxonomy" id="1841859"/>
    <lineage>
        <taxon>Bacteria</taxon>
        <taxon>Bacillati</taxon>
        <taxon>Actinomycetota</taxon>
        <taxon>Actinomycetes</taxon>
        <taxon>Mycobacteriales</taxon>
        <taxon>Mycobacteriaceae</taxon>
        <taxon>Mycobacterium</taxon>
    </lineage>
</organism>
<protein>
    <submittedName>
        <fullName evidence="6">AAA+-type ATPase, SpoVK/Ycf46/Vps4 family</fullName>
    </submittedName>
</protein>
<dbReference type="Gene3D" id="3.40.50.300">
    <property type="entry name" value="P-loop containing nucleotide triphosphate hydrolases"/>
    <property type="match status" value="1"/>
</dbReference>
<dbReference type="EMBL" id="FTRV01000015">
    <property type="protein sequence ID" value="SPM30367.1"/>
    <property type="molecule type" value="Genomic_DNA"/>
</dbReference>
<dbReference type="OrthoDB" id="9806903at2"/>
<keyword evidence="7" id="KW-1185">Reference proteome</keyword>
<evidence type="ECO:0000256" key="3">
    <source>
        <dbReference type="ARBA" id="ARBA00022840"/>
    </source>
</evidence>
<dbReference type="AlphaFoldDB" id="A0A2U3NFT6"/>
<dbReference type="CDD" id="cd19481">
    <property type="entry name" value="RecA-like_protease"/>
    <property type="match status" value="1"/>
</dbReference>
<dbReference type="SMART" id="SM00382">
    <property type="entry name" value="AAA"/>
    <property type="match status" value="1"/>
</dbReference>
<dbReference type="GO" id="GO:0005524">
    <property type="term" value="F:ATP binding"/>
    <property type="evidence" value="ECO:0007669"/>
    <property type="project" value="UniProtKB-KW"/>
</dbReference>
<accession>A0A2U3NFT6</accession>
<evidence type="ECO:0000256" key="4">
    <source>
        <dbReference type="RuleBase" id="RU003651"/>
    </source>
</evidence>
<keyword evidence="3 4" id="KW-0067">ATP-binding</keyword>
<proteinExistence type="inferred from homology"/>
<name>A0A2U3NFT6_9MYCO</name>
<keyword evidence="2 4" id="KW-0547">Nucleotide-binding</keyword>
<gene>
    <name evidence="6" type="ORF">MTAB308_3870</name>
</gene>
<dbReference type="STRING" id="1841859.GCA_900157385_03871"/>
<dbReference type="InterPro" id="IPR050221">
    <property type="entry name" value="26S_Proteasome_ATPase"/>
</dbReference>
<dbReference type="GO" id="GO:0016887">
    <property type="term" value="F:ATP hydrolysis activity"/>
    <property type="evidence" value="ECO:0007669"/>
    <property type="project" value="InterPro"/>
</dbReference>
<sequence>MARADLLLALVQSGAGGDDLAFRRAAEALIAEEENKKHNVLASQLTVALRRKRSVNATSVTALSRNEATRGLFHEQEPERRIADLVLPAEARQSVAQLVEEHYRRDLLRSHGVEPRHRILLVGPPGGGKTSLAEAIATELAVSLLSVRYEGLIGSFLGETASRMEALFDAVRVRPCVLFFDEFDVVAKERGDTHETGEIKRVVSSLLLQVDRLPSHVVVIAATNHAELLDRAVWRRMQLRLELPHPTRAGKIEWLQGWSAKTGIELGLSPRTVADRLARVSFAELEEFALDVQRRSILCGPEPDGAAVTQQVLKQWAARAGDGDDAD</sequence>
<evidence type="ECO:0000259" key="5">
    <source>
        <dbReference type="SMART" id="SM00382"/>
    </source>
</evidence>
<dbReference type="SUPFAM" id="SSF52540">
    <property type="entry name" value="P-loop containing nucleoside triphosphate hydrolases"/>
    <property type="match status" value="1"/>
</dbReference>
<evidence type="ECO:0000256" key="2">
    <source>
        <dbReference type="ARBA" id="ARBA00022741"/>
    </source>
</evidence>
<dbReference type="PANTHER" id="PTHR23073">
    <property type="entry name" value="26S PROTEASOME REGULATORY SUBUNIT"/>
    <property type="match status" value="1"/>
</dbReference>
<evidence type="ECO:0000313" key="7">
    <source>
        <dbReference type="Proteomes" id="UP000241595"/>
    </source>
</evidence>
<dbReference type="PROSITE" id="PS00674">
    <property type="entry name" value="AAA"/>
    <property type="match status" value="1"/>
</dbReference>
<evidence type="ECO:0000313" key="6">
    <source>
        <dbReference type="EMBL" id="SPM30367.1"/>
    </source>
</evidence>
<dbReference type="InterPro" id="IPR003959">
    <property type="entry name" value="ATPase_AAA_core"/>
</dbReference>
<comment type="similarity">
    <text evidence="1 4">Belongs to the AAA ATPase family.</text>
</comment>
<dbReference type="InterPro" id="IPR003960">
    <property type="entry name" value="ATPase_AAA_CS"/>
</dbReference>